<reference evidence="8 9" key="1">
    <citation type="submission" date="2015-01" db="EMBL/GenBank/DDBJ databases">
        <title>The Genome Sequence of Ochroconis gallopava CBS43764.</title>
        <authorList>
            <consortium name="The Broad Institute Genomics Platform"/>
            <person name="Cuomo C."/>
            <person name="de Hoog S."/>
            <person name="Gorbushina A."/>
            <person name="Stielow B."/>
            <person name="Teixiera M."/>
            <person name="Abouelleil A."/>
            <person name="Chapman S.B."/>
            <person name="Priest M."/>
            <person name="Young S.K."/>
            <person name="Wortman J."/>
            <person name="Nusbaum C."/>
            <person name="Birren B."/>
        </authorList>
    </citation>
    <scope>NUCLEOTIDE SEQUENCE [LARGE SCALE GENOMIC DNA]</scope>
    <source>
        <strain evidence="8 9">CBS 43764</strain>
    </source>
</reference>
<dbReference type="Gene3D" id="3.40.50.2300">
    <property type="match status" value="1"/>
</dbReference>
<dbReference type="GeneID" id="27310223"/>
<gene>
    <name evidence="8" type="ORF">PV09_02250</name>
</gene>
<proteinExistence type="predicted"/>
<dbReference type="SMART" id="SM00448">
    <property type="entry name" value="REC"/>
    <property type="match status" value="1"/>
</dbReference>
<dbReference type="AlphaFoldDB" id="A0A0D1Z392"/>
<dbReference type="PRINTS" id="PR00344">
    <property type="entry name" value="BCTRLSENSOR"/>
</dbReference>
<dbReference type="InterPro" id="IPR036097">
    <property type="entry name" value="HisK_dim/P_sf"/>
</dbReference>
<dbReference type="InterPro" id="IPR004358">
    <property type="entry name" value="Sig_transdc_His_kin-like_C"/>
</dbReference>
<evidence type="ECO:0000256" key="1">
    <source>
        <dbReference type="ARBA" id="ARBA00022553"/>
    </source>
</evidence>
<evidence type="ECO:0000256" key="2">
    <source>
        <dbReference type="ARBA" id="ARBA00023012"/>
    </source>
</evidence>
<keyword evidence="5" id="KW-1133">Transmembrane helix</keyword>
<feature type="transmembrane region" description="Helical" evidence="5">
    <location>
        <begin position="53"/>
        <end position="72"/>
    </location>
</feature>
<evidence type="ECO:0008006" key="10">
    <source>
        <dbReference type="Google" id="ProtNLM"/>
    </source>
</evidence>
<keyword evidence="5" id="KW-0812">Transmembrane</keyword>
<dbReference type="SMART" id="SM00387">
    <property type="entry name" value="HATPase_c"/>
    <property type="match status" value="1"/>
</dbReference>
<keyword evidence="2" id="KW-0902">Two-component regulatory system</keyword>
<evidence type="ECO:0000256" key="4">
    <source>
        <dbReference type="SAM" id="MobiDB-lite"/>
    </source>
</evidence>
<keyword evidence="1 3" id="KW-0597">Phosphoprotein</keyword>
<evidence type="ECO:0000313" key="8">
    <source>
        <dbReference type="EMBL" id="KIW07407.1"/>
    </source>
</evidence>
<dbReference type="VEuPathDB" id="FungiDB:PV09_02250"/>
<feature type="compositionally biased region" description="Low complexity" evidence="4">
    <location>
        <begin position="222"/>
        <end position="235"/>
    </location>
</feature>
<dbReference type="CDD" id="cd17546">
    <property type="entry name" value="REC_hyHK_CKI1_RcsC-like"/>
    <property type="match status" value="1"/>
</dbReference>
<protein>
    <recommendedName>
        <fullName evidence="10">Histidine kinase</fullName>
    </recommendedName>
</protein>
<feature type="transmembrane region" description="Helical" evidence="5">
    <location>
        <begin position="389"/>
        <end position="407"/>
    </location>
</feature>
<organism evidence="8 9">
    <name type="scientific">Verruconis gallopava</name>
    <dbReference type="NCBI Taxonomy" id="253628"/>
    <lineage>
        <taxon>Eukaryota</taxon>
        <taxon>Fungi</taxon>
        <taxon>Dikarya</taxon>
        <taxon>Ascomycota</taxon>
        <taxon>Pezizomycotina</taxon>
        <taxon>Dothideomycetes</taxon>
        <taxon>Pleosporomycetidae</taxon>
        <taxon>Venturiales</taxon>
        <taxon>Sympoventuriaceae</taxon>
        <taxon>Verruconis</taxon>
    </lineage>
</organism>
<evidence type="ECO:0000259" key="6">
    <source>
        <dbReference type="PROSITE" id="PS50109"/>
    </source>
</evidence>
<feature type="region of interest" description="Disordered" evidence="4">
    <location>
        <begin position="218"/>
        <end position="240"/>
    </location>
</feature>
<feature type="transmembrane region" description="Helical" evidence="5">
    <location>
        <begin position="357"/>
        <end position="377"/>
    </location>
</feature>
<dbReference type="SUPFAM" id="SSF52172">
    <property type="entry name" value="CheY-like"/>
    <property type="match status" value="1"/>
</dbReference>
<feature type="transmembrane region" description="Helical" evidence="5">
    <location>
        <begin position="427"/>
        <end position="447"/>
    </location>
</feature>
<dbReference type="RefSeq" id="XP_016217276.1">
    <property type="nucleotide sequence ID" value="XM_016355260.1"/>
</dbReference>
<dbReference type="InterPro" id="IPR005467">
    <property type="entry name" value="His_kinase_dom"/>
</dbReference>
<dbReference type="Pfam" id="PF00072">
    <property type="entry name" value="Response_reg"/>
    <property type="match status" value="1"/>
</dbReference>
<feature type="modified residue" description="4-aspartylphosphate" evidence="3">
    <location>
        <position position="931"/>
    </location>
</feature>
<dbReference type="Gene3D" id="3.30.565.10">
    <property type="entry name" value="Histidine kinase-like ATPase, C-terminal domain"/>
    <property type="match status" value="1"/>
</dbReference>
<dbReference type="PROSITE" id="PS50109">
    <property type="entry name" value="HIS_KIN"/>
    <property type="match status" value="1"/>
</dbReference>
<accession>A0A0D1Z392</accession>
<dbReference type="PROSITE" id="PS50110">
    <property type="entry name" value="RESPONSE_REGULATORY"/>
    <property type="match status" value="1"/>
</dbReference>
<feature type="compositionally biased region" description="Polar residues" evidence="4">
    <location>
        <begin position="135"/>
        <end position="154"/>
    </location>
</feature>
<keyword evidence="9" id="KW-1185">Reference proteome</keyword>
<dbReference type="InterPro" id="IPR036890">
    <property type="entry name" value="HATPase_C_sf"/>
</dbReference>
<name>A0A0D1Z392_9PEZI</name>
<feature type="region of interest" description="Disordered" evidence="4">
    <location>
        <begin position="126"/>
        <end position="165"/>
    </location>
</feature>
<keyword evidence="5" id="KW-0472">Membrane</keyword>
<dbReference type="InterPro" id="IPR003594">
    <property type="entry name" value="HATPase_dom"/>
</dbReference>
<feature type="transmembrane region" description="Helical" evidence="5">
    <location>
        <begin position="92"/>
        <end position="115"/>
    </location>
</feature>
<dbReference type="SUPFAM" id="SSF47384">
    <property type="entry name" value="Homodimeric domain of signal transducing histidine kinase"/>
    <property type="match status" value="1"/>
</dbReference>
<dbReference type="Pfam" id="PF02518">
    <property type="entry name" value="HATPase_c"/>
    <property type="match status" value="1"/>
</dbReference>
<dbReference type="InterPro" id="IPR003661">
    <property type="entry name" value="HisK_dim/P_dom"/>
</dbReference>
<dbReference type="CDD" id="cd00082">
    <property type="entry name" value="HisKA"/>
    <property type="match status" value="1"/>
</dbReference>
<dbReference type="PANTHER" id="PTHR45339:SF1">
    <property type="entry name" value="HYBRID SIGNAL TRANSDUCTION HISTIDINE KINASE J"/>
    <property type="match status" value="1"/>
</dbReference>
<dbReference type="OrthoDB" id="60033at2759"/>
<feature type="domain" description="Histidine kinase" evidence="6">
    <location>
        <begin position="491"/>
        <end position="714"/>
    </location>
</feature>
<dbReference type="InterPro" id="IPR001789">
    <property type="entry name" value="Sig_transdc_resp-reg_receiver"/>
</dbReference>
<dbReference type="SMART" id="SM00388">
    <property type="entry name" value="HisKA"/>
    <property type="match status" value="1"/>
</dbReference>
<evidence type="ECO:0000313" key="9">
    <source>
        <dbReference type="Proteomes" id="UP000053259"/>
    </source>
</evidence>
<evidence type="ECO:0000256" key="5">
    <source>
        <dbReference type="SAM" id="Phobius"/>
    </source>
</evidence>
<feature type="transmembrane region" description="Helical" evidence="5">
    <location>
        <begin position="21"/>
        <end position="41"/>
    </location>
</feature>
<dbReference type="GO" id="GO:0000155">
    <property type="term" value="F:phosphorelay sensor kinase activity"/>
    <property type="evidence" value="ECO:0007669"/>
    <property type="project" value="InterPro"/>
</dbReference>
<dbReference type="PANTHER" id="PTHR45339">
    <property type="entry name" value="HYBRID SIGNAL TRANSDUCTION HISTIDINE KINASE J"/>
    <property type="match status" value="1"/>
</dbReference>
<dbReference type="HOGENOM" id="CLU_007057_0_0_1"/>
<sequence length="1004" mass="111009">MLDFQSHDGAVRRLEPKWNKLMIAASVAISFLGAFTSTQLMCHARMSLHFSSVLIWSLAGSVIFGFCSIWSLHEVAMLAYELDLEIGVDAGLTVLSSVLAVLFTFIALSHDLLWLRWQTRNDRIHRHRERRHKSQQSSHSNPAPSRQLSAQSATPLLRPEDRDEDMETTIANSAALDEDYFSHRVDNTGALQVYPTFPGSGPPTPSFAVTQQELMASAHAASRNSMESFTSESSSKPLNVNGNIQPSSGRSFVSRVAADVFSDSHTRTSSDCSSFRRSSAGNFSSGGLSSALGMIVQGERSTPHSNVFVGTAILLFDGFTRRNIGKGFLWSLAITGMHYCGMLSLKIPGDGYITFNLWLVMLSGLISWIVCTVGAVLMAHMETQFGQQILFSVIAAAGVAAMHWTGMWATTVWSFAPPSEKSGYPPALASAVVAIAFITCIAANVLLAHSATVSRNKLAEIVWTRKELWKTIALKENAEAAARARSDFIASASHEIRTPLHHLQGYSDLLAQTDLTPEGRDLLTAIQRATKTLSLITNNVLDWSKFERDEGVYRPVALELRSVCESVVVLLPNIEEDSHVELFVVVSPDVPHTLFLDETFIHRILMNLLSNALKFTRNGYILLSLEMNDDNLIATVEDTGCGLDPSFVPEMWTPFKQGEVRGSARGTGLGLSIIKQLLKRMNGQIEVQSHYIHSEDVGPSKSGTTFTVTIPMTSTVSRPASPLSTAQQKVAILVRKQDRALDGLQQCWRKFGFEPCLIHSVADLSHDHQWQYVWTDLEFLDLNPDQFEALMKKPDLLILVPYDTQDSLEGLPGILSAPNFIMLPKPLIWHTFEKRIVMKQKQRREALPTQALRFATEVEVLDDPKVPSLPLLPKATYTVLLVEDNLINQKLGVRMLSSLSFDVRTALDGQEAIDILIHDNEAMKVALVLMDQSMPKKDGVTATREIRDLEAKGKIKMRRPIIAVTAVVNSESQAVFKEAGADDFLAKPLSLEKLKETLTEYLPG</sequence>
<dbReference type="InParanoid" id="A0A0D1Z392"/>
<dbReference type="STRING" id="253628.A0A0D1Z392"/>
<dbReference type="EMBL" id="KN847533">
    <property type="protein sequence ID" value="KIW07407.1"/>
    <property type="molecule type" value="Genomic_DNA"/>
</dbReference>
<dbReference type="Gene3D" id="1.10.287.130">
    <property type="match status" value="1"/>
</dbReference>
<dbReference type="Proteomes" id="UP000053259">
    <property type="component" value="Unassembled WGS sequence"/>
</dbReference>
<dbReference type="InterPro" id="IPR005330">
    <property type="entry name" value="MHYT_dom"/>
</dbReference>
<evidence type="ECO:0000256" key="3">
    <source>
        <dbReference type="PROSITE-ProRule" id="PRU00169"/>
    </source>
</evidence>
<dbReference type="SUPFAM" id="SSF55874">
    <property type="entry name" value="ATPase domain of HSP90 chaperone/DNA topoisomerase II/histidine kinase"/>
    <property type="match status" value="1"/>
</dbReference>
<feature type="transmembrane region" description="Helical" evidence="5">
    <location>
        <begin position="327"/>
        <end position="345"/>
    </location>
</feature>
<dbReference type="InterPro" id="IPR011006">
    <property type="entry name" value="CheY-like_superfamily"/>
</dbReference>
<feature type="domain" description="Response regulatory" evidence="7">
    <location>
        <begin position="878"/>
        <end position="1002"/>
    </location>
</feature>
<dbReference type="Pfam" id="PF03707">
    <property type="entry name" value="MHYT"/>
    <property type="match status" value="3"/>
</dbReference>
<dbReference type="Pfam" id="PF00512">
    <property type="entry name" value="HisKA"/>
    <property type="match status" value="1"/>
</dbReference>
<evidence type="ECO:0000259" key="7">
    <source>
        <dbReference type="PROSITE" id="PS50110"/>
    </source>
</evidence>